<feature type="transmembrane region" description="Helical" evidence="9">
    <location>
        <begin position="117"/>
        <end position="139"/>
    </location>
</feature>
<feature type="transmembrane region" description="Helical" evidence="9">
    <location>
        <begin position="12"/>
        <end position="34"/>
    </location>
</feature>
<evidence type="ECO:0000256" key="1">
    <source>
        <dbReference type="ARBA" id="ARBA00004141"/>
    </source>
</evidence>
<dbReference type="InterPro" id="IPR003663">
    <property type="entry name" value="Sugar/inositol_transpt"/>
</dbReference>
<evidence type="ECO:0000256" key="8">
    <source>
        <dbReference type="SAM" id="MobiDB-lite"/>
    </source>
</evidence>
<feature type="region of interest" description="Disordered" evidence="8">
    <location>
        <begin position="478"/>
        <end position="584"/>
    </location>
</feature>
<comment type="subcellular location">
    <subcellularLocation>
        <location evidence="1">Membrane</location>
        <topology evidence="1">Multi-pass membrane protein</topology>
    </subcellularLocation>
</comment>
<dbReference type="GO" id="GO:0016020">
    <property type="term" value="C:membrane"/>
    <property type="evidence" value="ECO:0007669"/>
    <property type="project" value="UniProtKB-SubCell"/>
</dbReference>
<accession>A0A1Y2DII5</accession>
<feature type="transmembrane region" description="Helical" evidence="9">
    <location>
        <begin position="402"/>
        <end position="421"/>
    </location>
</feature>
<feature type="transmembrane region" description="Helical" evidence="9">
    <location>
        <begin position="93"/>
        <end position="111"/>
    </location>
</feature>
<feature type="transmembrane region" description="Helical" evidence="9">
    <location>
        <begin position="370"/>
        <end position="390"/>
    </location>
</feature>
<reference evidence="11 12" key="1">
    <citation type="submission" date="2016-07" db="EMBL/GenBank/DDBJ databases">
        <title>Pervasive Adenine N6-methylation of Active Genes in Fungi.</title>
        <authorList>
            <consortium name="DOE Joint Genome Institute"/>
            <person name="Mondo S.J."/>
            <person name="Dannebaum R.O."/>
            <person name="Kuo R.C."/>
            <person name="Labutti K."/>
            <person name="Haridas S."/>
            <person name="Kuo A."/>
            <person name="Salamov A."/>
            <person name="Ahrendt S.R."/>
            <person name="Lipzen A."/>
            <person name="Sullivan W."/>
            <person name="Andreopoulos W.B."/>
            <person name="Clum A."/>
            <person name="Lindquist E."/>
            <person name="Daum C."/>
            <person name="Ramamoorthy G.K."/>
            <person name="Gryganskyi A."/>
            <person name="Culley D."/>
            <person name="Magnuson J.K."/>
            <person name="James T.Y."/>
            <person name="O'Malley M.A."/>
            <person name="Stajich J.E."/>
            <person name="Spatafora J.W."/>
            <person name="Visel A."/>
            <person name="Grigoriev I.V."/>
        </authorList>
    </citation>
    <scope>NUCLEOTIDE SEQUENCE [LARGE SCALE GENOMIC DNA]</scope>
    <source>
        <strain evidence="11 12">62-1032</strain>
    </source>
</reference>
<feature type="transmembrane region" description="Helical" evidence="9">
    <location>
        <begin position="433"/>
        <end position="452"/>
    </location>
</feature>
<feature type="non-terminal residue" evidence="11">
    <location>
        <position position="844"/>
    </location>
</feature>
<comment type="catalytic activity">
    <reaction evidence="7">
        <text>myo-inositol(out) + H(+)(out) = myo-inositol(in) + H(+)(in)</text>
        <dbReference type="Rhea" id="RHEA:60364"/>
        <dbReference type="ChEBI" id="CHEBI:15378"/>
        <dbReference type="ChEBI" id="CHEBI:17268"/>
    </reaction>
</comment>
<gene>
    <name evidence="11" type="ORF">BCR35DRAFT_335139</name>
</gene>
<dbReference type="PANTHER" id="PTHR48022:SF28">
    <property type="entry name" value="MAJOR FACILITATOR SUPERFAMILY (MFS) PROFILE DOMAIN-CONTAINING PROTEIN-RELATED"/>
    <property type="match status" value="1"/>
</dbReference>
<evidence type="ECO:0000313" key="12">
    <source>
        <dbReference type="Proteomes" id="UP000193467"/>
    </source>
</evidence>
<dbReference type="PROSITE" id="PS50850">
    <property type="entry name" value="MFS"/>
    <property type="match status" value="1"/>
</dbReference>
<organism evidence="11 12">
    <name type="scientific">Leucosporidium creatinivorum</name>
    <dbReference type="NCBI Taxonomy" id="106004"/>
    <lineage>
        <taxon>Eukaryota</taxon>
        <taxon>Fungi</taxon>
        <taxon>Dikarya</taxon>
        <taxon>Basidiomycota</taxon>
        <taxon>Pucciniomycotina</taxon>
        <taxon>Microbotryomycetes</taxon>
        <taxon>Leucosporidiales</taxon>
        <taxon>Leucosporidium</taxon>
    </lineage>
</organism>
<evidence type="ECO:0000256" key="3">
    <source>
        <dbReference type="ARBA" id="ARBA00022448"/>
    </source>
</evidence>
<dbReference type="Gene3D" id="1.20.1250.20">
    <property type="entry name" value="MFS general substrate transporter like domains"/>
    <property type="match status" value="1"/>
</dbReference>
<keyword evidence="6 9" id="KW-0472">Membrane</keyword>
<feature type="transmembrane region" description="Helical" evidence="9">
    <location>
        <begin position="272"/>
        <end position="295"/>
    </location>
</feature>
<keyword evidence="4 9" id="KW-0812">Transmembrane</keyword>
<comment type="caution">
    <text evidence="11">The sequence shown here is derived from an EMBL/GenBank/DDBJ whole genome shotgun (WGS) entry which is preliminary data.</text>
</comment>
<comment type="similarity">
    <text evidence="2">Belongs to the major facilitator superfamily. Sugar transporter (TC 2.A.1.1) family.</text>
</comment>
<evidence type="ECO:0000256" key="2">
    <source>
        <dbReference type="ARBA" id="ARBA00010992"/>
    </source>
</evidence>
<keyword evidence="12" id="KW-1185">Reference proteome</keyword>
<feature type="compositionally biased region" description="Low complexity" evidence="8">
    <location>
        <begin position="537"/>
        <end position="547"/>
    </location>
</feature>
<feature type="transmembrane region" description="Helical" evidence="9">
    <location>
        <begin position="600"/>
        <end position="623"/>
    </location>
</feature>
<protein>
    <submittedName>
        <fullName evidence="11">And other transporter-domain-containing protein</fullName>
    </submittedName>
</protein>
<feature type="transmembrane region" description="Helical" evidence="9">
    <location>
        <begin position="307"/>
        <end position="328"/>
    </location>
</feature>
<evidence type="ECO:0000256" key="7">
    <source>
        <dbReference type="ARBA" id="ARBA00049119"/>
    </source>
</evidence>
<evidence type="ECO:0000256" key="5">
    <source>
        <dbReference type="ARBA" id="ARBA00022989"/>
    </source>
</evidence>
<feature type="transmembrane region" description="Helical" evidence="9">
    <location>
        <begin position="337"/>
        <end position="358"/>
    </location>
</feature>
<evidence type="ECO:0000256" key="9">
    <source>
        <dbReference type="SAM" id="Phobius"/>
    </source>
</evidence>
<dbReference type="InterPro" id="IPR005828">
    <property type="entry name" value="MFS_sugar_transport-like"/>
</dbReference>
<dbReference type="PROSITE" id="PS00217">
    <property type="entry name" value="SUGAR_TRANSPORT_2"/>
    <property type="match status" value="1"/>
</dbReference>
<dbReference type="Pfam" id="PF00083">
    <property type="entry name" value="Sugar_tr"/>
    <property type="match status" value="1"/>
</dbReference>
<evidence type="ECO:0000256" key="4">
    <source>
        <dbReference type="ARBA" id="ARBA00022692"/>
    </source>
</evidence>
<dbReference type="InParanoid" id="A0A1Y2DII5"/>
<proteinExistence type="inferred from homology"/>
<dbReference type="PROSITE" id="PS51257">
    <property type="entry name" value="PROKAR_LIPOPROTEIN"/>
    <property type="match status" value="1"/>
</dbReference>
<dbReference type="InterPro" id="IPR036259">
    <property type="entry name" value="MFS_trans_sf"/>
</dbReference>
<dbReference type="InterPro" id="IPR005829">
    <property type="entry name" value="Sugar_transporter_CS"/>
</dbReference>
<dbReference type="AlphaFoldDB" id="A0A1Y2DII5"/>
<evidence type="ECO:0000259" key="10">
    <source>
        <dbReference type="PROSITE" id="PS50850"/>
    </source>
</evidence>
<dbReference type="InterPro" id="IPR050360">
    <property type="entry name" value="MFS_Sugar_Transporters"/>
</dbReference>
<feature type="domain" description="Major facilitator superfamily (MFS) profile" evidence="10">
    <location>
        <begin position="21"/>
        <end position="456"/>
    </location>
</feature>
<dbReference type="PRINTS" id="PR00171">
    <property type="entry name" value="SUGRTRNSPORT"/>
</dbReference>
<dbReference type="EMBL" id="MCGR01000077">
    <property type="protein sequence ID" value="ORY59043.1"/>
    <property type="molecule type" value="Genomic_DNA"/>
</dbReference>
<feature type="transmembrane region" description="Helical" evidence="9">
    <location>
        <begin position="61"/>
        <end position="81"/>
    </location>
</feature>
<keyword evidence="3" id="KW-0813">Transport</keyword>
<evidence type="ECO:0000256" key="6">
    <source>
        <dbReference type="ARBA" id="ARBA00023136"/>
    </source>
</evidence>
<sequence>MKPFSAPWGESLTGIPLVVTSTVGCAAGFLLFGYDQGVANALTQNAEFKVRFASLFTNSSLLGATLGMFVIGAFAGAMANFAIGNKLGRRPMIFLGALGTLIGAALQTGSIDLAMFIVSRLINGFAVGILTSIVPVYVAEISKASIRGMMMSLELVFCASGLMTAFWVSFGFAKTPGALGWRMPLAIQAILILITLFCLLFTPESPRYLIEVGRKEEGFQIIRRFHGEEYAVAAMVEIEQAIALEHATAVKGWSSAFANNGQAFRYRTILSIGVNIMQQATGVNMATYYAGTIFIDAIKMDPSKASLALGGLGIAGLAATAFGCFVLIDRIGRVRTLMLGSFLQAVGMCLLAGGIAHIEVKAAGYPAALGLYLFICAFSMTWLPVGWSYASEISALAVRSQAAALGAAAQYIFKCFLIVEVTPIGITNIGWKFYIPFAIINAALIPILYFFFPEVSNLSLEEVDGLFQGGKVTMRRSPHERAAISSSAEDSARHADKSPTTKMAFSTADKGKGRAPEAVAHSTDSDTSPLLPPDSPKPSTHTSSTTPQRKNRLRHGRGPLIRDSDDEGSIGSESSRRPRSRSGSLLYGIRRGGAATTTQVLCTLLGVFFVTLLLALALLHLWIGHVISEQGNHGDVEDMAQRGVLFAGPSAVRFVHGGEDDSSAVIVELDGMAGVDVRKALDWESKDEGGWLRRAEGRIARWGVRQLGTVSVGIERVMLFDAHEDIEEARQLVVIEDVDPIRLPLSYPSQANPLPRMHPFTLRVPVSFPTPEALAEVAKKAWDDREYRARIEVDDILVKLGGAETRGLFGTLARKLGGVTVGRVAREIAGTVPDLPGASDPSSL</sequence>
<evidence type="ECO:0000313" key="11">
    <source>
        <dbReference type="EMBL" id="ORY59043.1"/>
    </source>
</evidence>
<dbReference type="InterPro" id="IPR020846">
    <property type="entry name" value="MFS_dom"/>
</dbReference>
<dbReference type="OrthoDB" id="2544694at2759"/>
<name>A0A1Y2DII5_9BASI</name>
<feature type="transmembrane region" description="Helical" evidence="9">
    <location>
        <begin position="185"/>
        <end position="202"/>
    </location>
</feature>
<dbReference type="GO" id="GO:0005351">
    <property type="term" value="F:carbohydrate:proton symporter activity"/>
    <property type="evidence" value="ECO:0007669"/>
    <property type="project" value="TreeGrafter"/>
</dbReference>
<feature type="compositionally biased region" description="Basic and acidic residues" evidence="8">
    <location>
        <begin position="490"/>
        <end position="499"/>
    </location>
</feature>
<dbReference type="Proteomes" id="UP000193467">
    <property type="component" value="Unassembled WGS sequence"/>
</dbReference>
<dbReference type="PANTHER" id="PTHR48022">
    <property type="entry name" value="PLASTIDIC GLUCOSE TRANSPORTER 4"/>
    <property type="match status" value="1"/>
</dbReference>
<dbReference type="NCBIfam" id="TIGR00879">
    <property type="entry name" value="SP"/>
    <property type="match status" value="1"/>
</dbReference>
<feature type="transmembrane region" description="Helical" evidence="9">
    <location>
        <begin position="151"/>
        <end position="173"/>
    </location>
</feature>
<dbReference type="SUPFAM" id="SSF103473">
    <property type="entry name" value="MFS general substrate transporter"/>
    <property type="match status" value="1"/>
</dbReference>
<keyword evidence="5 9" id="KW-1133">Transmembrane helix</keyword>